<reference evidence="2 3" key="1">
    <citation type="submission" date="2016-11" db="EMBL/GenBank/DDBJ databases">
        <title>The macronuclear genome of Stentor coeruleus: a giant cell with tiny introns.</title>
        <authorList>
            <person name="Slabodnick M."/>
            <person name="Ruby J.G."/>
            <person name="Reiff S.B."/>
            <person name="Swart E.C."/>
            <person name="Gosai S."/>
            <person name="Prabakaran S."/>
            <person name="Witkowska E."/>
            <person name="Larue G.E."/>
            <person name="Fisher S."/>
            <person name="Freeman R.M."/>
            <person name="Gunawardena J."/>
            <person name="Chu W."/>
            <person name="Stover N.A."/>
            <person name="Gregory B.D."/>
            <person name="Nowacki M."/>
            <person name="Derisi J."/>
            <person name="Roy S.W."/>
            <person name="Marshall W.F."/>
            <person name="Sood P."/>
        </authorList>
    </citation>
    <scope>NUCLEOTIDE SEQUENCE [LARGE SCALE GENOMIC DNA]</scope>
    <source>
        <strain evidence="2">WM001</strain>
    </source>
</reference>
<comment type="caution">
    <text evidence="2">The sequence shown here is derived from an EMBL/GenBank/DDBJ whole genome shotgun (WGS) entry which is preliminary data.</text>
</comment>
<dbReference type="AlphaFoldDB" id="A0A1R2CNJ7"/>
<protein>
    <submittedName>
        <fullName evidence="2">Uncharacterized protein</fullName>
    </submittedName>
</protein>
<gene>
    <name evidence="2" type="ORF">SteCoe_7098</name>
</gene>
<sequence>MEQQKPGRQECDYYELLQRLDRANESLAFFKNNKEICLKDLSRLELENSALAEENDYLKKRIKNAEKNASLLQSKSLSRLDISQDLCPVSGSFISKRIPSLDISIQQHAKDLDTAETMASHRKYASNPVKNINPTAINRSVSSKNLKISEFAVLRSALLYHL</sequence>
<organism evidence="2 3">
    <name type="scientific">Stentor coeruleus</name>
    <dbReference type="NCBI Taxonomy" id="5963"/>
    <lineage>
        <taxon>Eukaryota</taxon>
        <taxon>Sar</taxon>
        <taxon>Alveolata</taxon>
        <taxon>Ciliophora</taxon>
        <taxon>Postciliodesmatophora</taxon>
        <taxon>Heterotrichea</taxon>
        <taxon>Heterotrichida</taxon>
        <taxon>Stentoridae</taxon>
        <taxon>Stentor</taxon>
    </lineage>
</organism>
<proteinExistence type="predicted"/>
<evidence type="ECO:0000313" key="3">
    <source>
        <dbReference type="Proteomes" id="UP000187209"/>
    </source>
</evidence>
<evidence type="ECO:0000256" key="1">
    <source>
        <dbReference type="SAM" id="Coils"/>
    </source>
</evidence>
<evidence type="ECO:0000313" key="2">
    <source>
        <dbReference type="EMBL" id="OMJ90510.1"/>
    </source>
</evidence>
<keyword evidence="3" id="KW-1185">Reference proteome</keyword>
<name>A0A1R2CNJ7_9CILI</name>
<dbReference type="Proteomes" id="UP000187209">
    <property type="component" value="Unassembled WGS sequence"/>
</dbReference>
<dbReference type="EMBL" id="MPUH01000101">
    <property type="protein sequence ID" value="OMJ90510.1"/>
    <property type="molecule type" value="Genomic_DNA"/>
</dbReference>
<feature type="coiled-coil region" evidence="1">
    <location>
        <begin position="41"/>
        <end position="75"/>
    </location>
</feature>
<keyword evidence="1" id="KW-0175">Coiled coil</keyword>
<accession>A0A1R2CNJ7</accession>